<evidence type="ECO:0000313" key="2">
    <source>
        <dbReference type="Proteomes" id="UP001241537"/>
    </source>
</evidence>
<keyword evidence="2" id="KW-1185">Reference proteome</keyword>
<dbReference type="RefSeq" id="WP_307255366.1">
    <property type="nucleotide sequence ID" value="NZ_JAUSTO010000019.1"/>
</dbReference>
<gene>
    <name evidence="1" type="ORF">J2S20_002133</name>
</gene>
<name>A0AAE4AKY1_9FIRM</name>
<sequence>MGMNLKKQSFESGVDYLIAGTTIGVVSVEKEAGAAIKAKAPVALVNKKVVPVTTENIAKVYGIVPEAAENAEKIPVYLTGEFFADALTLEGSVDADALELALRNIGIFLK</sequence>
<evidence type="ECO:0000313" key="1">
    <source>
        <dbReference type="EMBL" id="MDQ0153413.1"/>
    </source>
</evidence>
<comment type="caution">
    <text evidence="1">The sequence shown here is derived from an EMBL/GenBank/DDBJ whole genome shotgun (WGS) entry which is preliminary data.</text>
</comment>
<evidence type="ECO:0008006" key="3">
    <source>
        <dbReference type="Google" id="ProtNLM"/>
    </source>
</evidence>
<dbReference type="EMBL" id="JAUSTO010000019">
    <property type="protein sequence ID" value="MDQ0153413.1"/>
    <property type="molecule type" value="Genomic_DNA"/>
</dbReference>
<accession>A0AAE4AKY1</accession>
<organism evidence="1 2">
    <name type="scientific">Moryella indoligenes</name>
    <dbReference type="NCBI Taxonomy" id="371674"/>
    <lineage>
        <taxon>Bacteria</taxon>
        <taxon>Bacillati</taxon>
        <taxon>Bacillota</taxon>
        <taxon>Clostridia</taxon>
        <taxon>Lachnospirales</taxon>
        <taxon>Lachnospiraceae</taxon>
        <taxon>Moryella</taxon>
    </lineage>
</organism>
<protein>
    <recommendedName>
        <fullName evidence="3">Bacteriophage lambda head decoration protein D</fullName>
    </recommendedName>
</protein>
<reference evidence="1" key="1">
    <citation type="submission" date="2023-07" db="EMBL/GenBank/DDBJ databases">
        <title>Genomic Encyclopedia of Type Strains, Phase IV (KMG-IV): sequencing the most valuable type-strain genomes for metagenomic binning, comparative biology and taxonomic classification.</title>
        <authorList>
            <person name="Goeker M."/>
        </authorList>
    </citation>
    <scope>NUCLEOTIDE SEQUENCE</scope>
    <source>
        <strain evidence="1">DSM 19659</strain>
    </source>
</reference>
<proteinExistence type="predicted"/>
<dbReference type="AlphaFoldDB" id="A0AAE4AKY1"/>
<dbReference type="Proteomes" id="UP001241537">
    <property type="component" value="Unassembled WGS sequence"/>
</dbReference>